<keyword evidence="3" id="KW-0677">Repeat</keyword>
<feature type="domain" description="C2H2-type" evidence="9">
    <location>
        <begin position="366"/>
        <end position="395"/>
    </location>
</feature>
<feature type="region of interest" description="Disordered" evidence="8">
    <location>
        <begin position="1"/>
        <end position="25"/>
    </location>
</feature>
<dbReference type="FunFam" id="3.30.160.60:FF:000100">
    <property type="entry name" value="Zinc finger 45-like"/>
    <property type="match status" value="1"/>
</dbReference>
<dbReference type="EMBL" id="NHOQ01000190">
    <property type="protein sequence ID" value="PWA32326.1"/>
    <property type="molecule type" value="Genomic_DNA"/>
</dbReference>
<dbReference type="PANTHER" id="PTHR23235">
    <property type="entry name" value="KRUEPPEL-LIKE TRANSCRIPTION FACTOR"/>
    <property type="match status" value="1"/>
</dbReference>
<dbReference type="Gene3D" id="3.30.160.60">
    <property type="entry name" value="Classic Zinc Finger"/>
    <property type="match status" value="3"/>
</dbReference>
<dbReference type="PROSITE" id="PS00028">
    <property type="entry name" value="ZINC_FINGER_C2H2_1"/>
    <property type="match status" value="3"/>
</dbReference>
<evidence type="ECO:0000256" key="7">
    <source>
        <dbReference type="PROSITE-ProRule" id="PRU00042"/>
    </source>
</evidence>
<comment type="subcellular location">
    <subcellularLocation>
        <location evidence="1">Nucleus</location>
    </subcellularLocation>
</comment>
<dbReference type="PROSITE" id="PS50157">
    <property type="entry name" value="ZINC_FINGER_C2H2_2"/>
    <property type="match status" value="3"/>
</dbReference>
<dbReference type="GO" id="GO:0000981">
    <property type="term" value="F:DNA-binding transcription factor activity, RNA polymerase II-specific"/>
    <property type="evidence" value="ECO:0007669"/>
    <property type="project" value="TreeGrafter"/>
</dbReference>
<evidence type="ECO:0000256" key="4">
    <source>
        <dbReference type="ARBA" id="ARBA00022771"/>
    </source>
</evidence>
<keyword evidence="2" id="KW-0479">Metal-binding</keyword>
<evidence type="ECO:0000313" key="10">
    <source>
        <dbReference type="EMBL" id="PWA32326.1"/>
    </source>
</evidence>
<feature type="region of interest" description="Disordered" evidence="8">
    <location>
        <begin position="184"/>
        <end position="210"/>
    </location>
</feature>
<dbReference type="InterPro" id="IPR013087">
    <property type="entry name" value="Znf_C2H2_type"/>
</dbReference>
<dbReference type="Pfam" id="PF00096">
    <property type="entry name" value="zf-C2H2"/>
    <property type="match status" value="2"/>
</dbReference>
<evidence type="ECO:0000256" key="8">
    <source>
        <dbReference type="SAM" id="MobiDB-lite"/>
    </source>
</evidence>
<evidence type="ECO:0000256" key="6">
    <source>
        <dbReference type="ARBA" id="ARBA00023242"/>
    </source>
</evidence>
<dbReference type="GO" id="GO:0005634">
    <property type="term" value="C:nucleus"/>
    <property type="evidence" value="ECO:0007669"/>
    <property type="project" value="UniProtKB-SubCell"/>
</dbReference>
<gene>
    <name evidence="10" type="ORF">CCH79_00011996</name>
</gene>
<dbReference type="CDD" id="cd21572">
    <property type="entry name" value="KLF10_N"/>
    <property type="match status" value="1"/>
</dbReference>
<proteinExistence type="predicted"/>
<name>A0A315W9E2_GAMAF</name>
<keyword evidence="6" id="KW-0539">Nucleus</keyword>
<organism evidence="10 11">
    <name type="scientific">Gambusia affinis</name>
    <name type="common">Western mosquitofish</name>
    <name type="synonym">Heterandria affinis</name>
    <dbReference type="NCBI Taxonomy" id="33528"/>
    <lineage>
        <taxon>Eukaryota</taxon>
        <taxon>Metazoa</taxon>
        <taxon>Chordata</taxon>
        <taxon>Craniata</taxon>
        <taxon>Vertebrata</taxon>
        <taxon>Euteleostomi</taxon>
        <taxon>Actinopterygii</taxon>
        <taxon>Neopterygii</taxon>
        <taxon>Teleostei</taxon>
        <taxon>Neoteleostei</taxon>
        <taxon>Acanthomorphata</taxon>
        <taxon>Ovalentaria</taxon>
        <taxon>Atherinomorphae</taxon>
        <taxon>Cyprinodontiformes</taxon>
        <taxon>Poeciliidae</taxon>
        <taxon>Poeciliinae</taxon>
        <taxon>Gambusia</taxon>
    </lineage>
</organism>
<evidence type="ECO:0000256" key="3">
    <source>
        <dbReference type="ARBA" id="ARBA00022737"/>
    </source>
</evidence>
<keyword evidence="5" id="KW-0862">Zinc</keyword>
<feature type="domain" description="C2H2-type" evidence="9">
    <location>
        <begin position="426"/>
        <end position="453"/>
    </location>
</feature>
<reference evidence="10 11" key="1">
    <citation type="journal article" date="2018" name="G3 (Bethesda)">
        <title>A High-Quality Reference Genome for the Invasive Mosquitofish Gambusia affinis Using a Chicago Library.</title>
        <authorList>
            <person name="Hoffberg S.L."/>
            <person name="Troendle N.J."/>
            <person name="Glenn T.C."/>
            <person name="Mahmud O."/>
            <person name="Louha S."/>
            <person name="Chalopin D."/>
            <person name="Bennetzen J.L."/>
            <person name="Mauricio R."/>
        </authorList>
    </citation>
    <scope>NUCLEOTIDE SEQUENCE [LARGE SCALE GENOMIC DNA]</scope>
    <source>
        <strain evidence="10">NE01/NJP1002.9</strain>
        <tissue evidence="10">Muscle</tissue>
    </source>
</reference>
<dbReference type="SMART" id="SM00355">
    <property type="entry name" value="ZnF_C2H2"/>
    <property type="match status" value="3"/>
</dbReference>
<evidence type="ECO:0000313" key="11">
    <source>
        <dbReference type="Proteomes" id="UP000250572"/>
    </source>
</evidence>
<evidence type="ECO:0000256" key="2">
    <source>
        <dbReference type="ARBA" id="ARBA00022723"/>
    </source>
</evidence>
<comment type="caution">
    <text evidence="10">The sequence shown here is derived from an EMBL/GenBank/DDBJ whole genome shotgun (WGS) entry which is preliminary data.</text>
</comment>
<dbReference type="InterPro" id="IPR036236">
    <property type="entry name" value="Znf_C2H2_sf"/>
</dbReference>
<dbReference type="STRING" id="33528.ENSGAFP00000029319"/>
<protein>
    <recommendedName>
        <fullName evidence="9">C2H2-type domain-containing protein</fullName>
    </recommendedName>
</protein>
<dbReference type="FunFam" id="3.30.160.60:FF:000018">
    <property type="entry name" value="Krueppel-like factor 15"/>
    <property type="match status" value="1"/>
</dbReference>
<dbReference type="SUPFAM" id="SSF57667">
    <property type="entry name" value="beta-beta-alpha zinc fingers"/>
    <property type="match status" value="2"/>
</dbReference>
<dbReference type="GO" id="GO:0000978">
    <property type="term" value="F:RNA polymerase II cis-regulatory region sequence-specific DNA binding"/>
    <property type="evidence" value="ECO:0007669"/>
    <property type="project" value="TreeGrafter"/>
</dbReference>
<feature type="domain" description="C2H2-type" evidence="9">
    <location>
        <begin position="396"/>
        <end position="425"/>
    </location>
</feature>
<dbReference type="PANTHER" id="PTHR23235:SF164">
    <property type="entry name" value="C2H2-TYPE DOMAIN-CONTAINING PROTEIN"/>
    <property type="match status" value="1"/>
</dbReference>
<evidence type="ECO:0000259" key="9">
    <source>
        <dbReference type="PROSITE" id="PS50157"/>
    </source>
</evidence>
<dbReference type="FunFam" id="3.30.160.60:FF:000072">
    <property type="entry name" value="zinc finger protein 143 isoform X1"/>
    <property type="match status" value="1"/>
</dbReference>
<keyword evidence="4 7" id="KW-0863">Zinc-finger</keyword>
<dbReference type="GO" id="GO:0008270">
    <property type="term" value="F:zinc ion binding"/>
    <property type="evidence" value="ECO:0007669"/>
    <property type="project" value="UniProtKB-KW"/>
</dbReference>
<dbReference type="AlphaFoldDB" id="A0A315W9E2"/>
<keyword evidence="11" id="KW-1185">Reference proteome</keyword>
<feature type="region of interest" description="Disordered" evidence="8">
    <location>
        <begin position="78"/>
        <end position="105"/>
    </location>
</feature>
<feature type="compositionally biased region" description="Basic and acidic residues" evidence="8">
    <location>
        <begin position="1"/>
        <end position="11"/>
    </location>
</feature>
<accession>A0A315W9E2</accession>
<evidence type="ECO:0000256" key="5">
    <source>
        <dbReference type="ARBA" id="ARBA00022833"/>
    </source>
</evidence>
<feature type="compositionally biased region" description="Basic and acidic residues" evidence="8">
    <location>
        <begin position="193"/>
        <end position="210"/>
    </location>
</feature>
<dbReference type="Proteomes" id="UP000250572">
    <property type="component" value="Unassembled WGS sequence"/>
</dbReference>
<evidence type="ECO:0000256" key="1">
    <source>
        <dbReference type="ARBA" id="ARBA00004123"/>
    </source>
</evidence>
<sequence length="518" mass="56930">MRNGSRGEKWETSNSALRYSRTDDKADLKCSRMKVEIYQTEASDTRSDFQPSSMGAGDLQAVEALISMTECWKMRNFRPKQPRPLTPSSECSEDDSMPSDPSAMLESSFCMTPPYSPPHCEATLSGSPPKLHHSPEDAAISQKYQCTSVIRHTADIQHCSCSAHQPLQEDTASASLAQDSKMNVDASNSWTNRDSDKTVAKQKTSKDASVHFEPSQFQMSWIKPDNRSNMTPSVPAGITLVSHVPVFSQIVPVSSTYTARPQNSVTTSSPVPLAITTSHASQQVLGSPLIPTGSPPCILLVEGQVVKGPTVFLVRQPSVPAVWNLQQVQMTSGGTRFAPIAPAPGHAALEQRSAALQRESSRVRSHVCPHEDCGKTYLKSAHLKAHMRTHTGEKPFKCKWEGCERRFARSDELSRHRRTHTGEKRFTCPMCLSRFMRSDHLAKHARRHFVARKKPFWALGISSAADLSASIAVKVSSTNALSRAITALEMTFTARVNAVDTKKLPGSAMMETPVEEGK</sequence>